<evidence type="ECO:0000313" key="2">
    <source>
        <dbReference type="EMBL" id="KAK2564465.1"/>
    </source>
</evidence>
<dbReference type="InterPro" id="IPR000477">
    <property type="entry name" value="RT_dom"/>
</dbReference>
<comment type="caution">
    <text evidence="2">The sequence shown here is derived from an EMBL/GenBank/DDBJ whole genome shotgun (WGS) entry which is preliminary data.</text>
</comment>
<evidence type="ECO:0000313" key="3">
    <source>
        <dbReference type="Proteomes" id="UP001249851"/>
    </source>
</evidence>
<dbReference type="Proteomes" id="UP001249851">
    <property type="component" value="Unassembled WGS sequence"/>
</dbReference>
<sequence length="150" mass="16598">MGVHLFSAGSSPGSANVDLKRVADDANLDDRHFGYLKGSSTTAALVDLMNFLYTNTDNPKQAVQLCYYDLTKRFDRVDHNIVIDILQQLDVHPSILICIHSFHTARQQRVHINGHMSSWKCVPAGIPQGSVLGPTLSLVMVNSLAHQDSW</sequence>
<accession>A0AAD9QNL0</accession>
<reference evidence="2" key="2">
    <citation type="journal article" date="2023" name="Science">
        <title>Genomic signatures of disease resistance in endangered staghorn corals.</title>
        <authorList>
            <person name="Vollmer S.V."/>
            <person name="Selwyn J.D."/>
            <person name="Despard B.A."/>
            <person name="Roesel C.L."/>
        </authorList>
    </citation>
    <scope>NUCLEOTIDE SEQUENCE</scope>
    <source>
        <strain evidence="2">K2</strain>
    </source>
</reference>
<keyword evidence="3" id="KW-1185">Reference proteome</keyword>
<feature type="domain" description="Reverse transcriptase" evidence="1">
    <location>
        <begin position="22"/>
        <end position="146"/>
    </location>
</feature>
<keyword evidence="2" id="KW-0695">RNA-directed DNA polymerase</keyword>
<dbReference type="EMBL" id="JARQWQ010000022">
    <property type="protein sequence ID" value="KAK2564465.1"/>
    <property type="molecule type" value="Genomic_DNA"/>
</dbReference>
<evidence type="ECO:0000259" key="1">
    <source>
        <dbReference type="Pfam" id="PF00078"/>
    </source>
</evidence>
<dbReference type="AlphaFoldDB" id="A0AAD9QNL0"/>
<dbReference type="Pfam" id="PF00078">
    <property type="entry name" value="RVT_1"/>
    <property type="match status" value="1"/>
</dbReference>
<organism evidence="2 3">
    <name type="scientific">Acropora cervicornis</name>
    <name type="common">Staghorn coral</name>
    <dbReference type="NCBI Taxonomy" id="6130"/>
    <lineage>
        <taxon>Eukaryota</taxon>
        <taxon>Metazoa</taxon>
        <taxon>Cnidaria</taxon>
        <taxon>Anthozoa</taxon>
        <taxon>Hexacorallia</taxon>
        <taxon>Scleractinia</taxon>
        <taxon>Astrocoeniina</taxon>
        <taxon>Acroporidae</taxon>
        <taxon>Acropora</taxon>
    </lineage>
</organism>
<keyword evidence="2" id="KW-0808">Transferase</keyword>
<dbReference type="GO" id="GO:0003964">
    <property type="term" value="F:RNA-directed DNA polymerase activity"/>
    <property type="evidence" value="ECO:0007669"/>
    <property type="project" value="UniProtKB-KW"/>
</dbReference>
<gene>
    <name evidence="2" type="ORF">P5673_011907</name>
</gene>
<keyword evidence="2" id="KW-0548">Nucleotidyltransferase</keyword>
<reference evidence="2" key="1">
    <citation type="journal article" date="2023" name="G3 (Bethesda)">
        <title>Whole genome assembly and annotation of the endangered Caribbean coral Acropora cervicornis.</title>
        <authorList>
            <person name="Selwyn J.D."/>
            <person name="Vollmer S.V."/>
        </authorList>
    </citation>
    <scope>NUCLEOTIDE SEQUENCE</scope>
    <source>
        <strain evidence="2">K2</strain>
    </source>
</reference>
<proteinExistence type="predicted"/>
<protein>
    <submittedName>
        <fullName evidence="2">RNA-directed DNA polymerase from mobile element jockey</fullName>
    </submittedName>
</protein>
<dbReference type="PANTHER" id="PTHR33332">
    <property type="entry name" value="REVERSE TRANSCRIPTASE DOMAIN-CONTAINING PROTEIN"/>
    <property type="match status" value="1"/>
</dbReference>
<name>A0AAD9QNL0_ACRCE</name>